<dbReference type="EMBL" id="CP070499">
    <property type="protein sequence ID" value="QSB16764.1"/>
    <property type="molecule type" value="Genomic_DNA"/>
</dbReference>
<sequence length="808" mass="89129">MTRDVWYTFGNHFHWVDMQWLWGYGVLGASIRDMLTFTAATGARGNLNFDAVGYEKLAAEDPAALAELRAALRRGEVEIVGGSYGQPYPLFHHGESAVRQLSYGVRGVHRLLGVRPRSFWEEEFAFFPQLPQLLLDCGYEYASLFFQWTWHTPHVPEEQAPAIWWEGLDGSTILTAPRGPLNLHQWPEDFAALQRHPLLAESPAPVIQQWLELLPSPDWMCRSELLIDGVRRLADTPGVRLRYGTLAEVLDAVRDHAVPRRYSMDQVFHGMSLGKNGDHGHRASRTAEQTLLAAETVSVLAGRFGRPYPHWDVYPVWELEEGWRELLAFQHHDNDECEGLCGHVGYAGLARGQALADHVLDRTVAHLAARTRGEPGRTVAVNPLGWARPALVGDRRVILPATGYAVLTGEEPLAPPVTVEADPASVTLRRGGYRVIVDRERGVVSQLGDLPCGPAGLGNLRRERGGQAETFTPTTVEVDGETVVIHHRSPAGDEVTVTVALAPERNAVDLTFTATDLHRPDGRHHAALMTLIEPDLAVATRLHDTPYAITEVTGRGSYQRKYPTGDWMTSPQVFETIVDPLTGLQLVDLVTADGAGLLWLHDGGQGFLRAGHGVWNVLSMYDPWDEQHFRRQLDARVRVVAHQGLDHASRWRLAQEFTRPPLLATPASDGGDLPPTASLAQLTGHPGALLTACYRETDHAAAGLAGHASSEVDRPTLLRLVEFHGAAGEATIVVDGTVARAWRATALGELREPLPVTREPGPLSRIPVRLRGHEIATVAIDLVEAGKQTRDLDTHREVWATVHRTEQE</sequence>
<keyword evidence="3" id="KW-1185">Reference proteome</keyword>
<evidence type="ECO:0000313" key="3">
    <source>
        <dbReference type="Proteomes" id="UP000662857"/>
    </source>
</evidence>
<dbReference type="InterPro" id="IPR000602">
    <property type="entry name" value="Glyco_hydro_38_N"/>
</dbReference>
<name>A0A895YFX1_9ACTN</name>
<proteinExistence type="predicted"/>
<organism evidence="2 3">
    <name type="scientific">Natronosporangium hydrolyticum</name>
    <dbReference type="NCBI Taxonomy" id="2811111"/>
    <lineage>
        <taxon>Bacteria</taxon>
        <taxon>Bacillati</taxon>
        <taxon>Actinomycetota</taxon>
        <taxon>Actinomycetes</taxon>
        <taxon>Micromonosporales</taxon>
        <taxon>Micromonosporaceae</taxon>
        <taxon>Natronosporangium</taxon>
    </lineage>
</organism>
<dbReference type="PANTHER" id="PTHR46017">
    <property type="entry name" value="ALPHA-MANNOSIDASE 2C1"/>
    <property type="match status" value="1"/>
</dbReference>
<dbReference type="SUPFAM" id="SSF88713">
    <property type="entry name" value="Glycoside hydrolase/deacetylase"/>
    <property type="match status" value="1"/>
</dbReference>
<dbReference type="AlphaFoldDB" id="A0A895YFX1"/>
<dbReference type="Proteomes" id="UP000662857">
    <property type="component" value="Chromosome"/>
</dbReference>
<dbReference type="GO" id="GO:0004559">
    <property type="term" value="F:alpha-mannosidase activity"/>
    <property type="evidence" value="ECO:0007669"/>
    <property type="project" value="InterPro"/>
</dbReference>
<gene>
    <name evidence="2" type="ORF">JQS43_11055</name>
</gene>
<dbReference type="InterPro" id="IPR011330">
    <property type="entry name" value="Glyco_hydro/deAcase_b/a-brl"/>
</dbReference>
<dbReference type="GO" id="GO:0006013">
    <property type="term" value="P:mannose metabolic process"/>
    <property type="evidence" value="ECO:0007669"/>
    <property type="project" value="InterPro"/>
</dbReference>
<evidence type="ECO:0000259" key="1">
    <source>
        <dbReference type="Pfam" id="PF01074"/>
    </source>
</evidence>
<dbReference type="RefSeq" id="WP_239679001.1">
    <property type="nucleotide sequence ID" value="NZ_CP070499.1"/>
</dbReference>
<dbReference type="InterPro" id="IPR027291">
    <property type="entry name" value="Glyco_hydro_38_N_sf"/>
</dbReference>
<reference evidence="2" key="1">
    <citation type="submission" date="2021-02" db="EMBL/GenBank/DDBJ databases">
        <title>Natrosporangium hydrolyticum gen. nov., sp. nov, a haloalkaliphilic actinobacterium from a soda solonchak soil.</title>
        <authorList>
            <person name="Sorokin D.Y."/>
            <person name="Khijniak T.V."/>
            <person name="Zakharycheva A.P."/>
            <person name="Boueva O.V."/>
            <person name="Ariskina E.V."/>
            <person name="Hahnke R.L."/>
            <person name="Bunk B."/>
            <person name="Sproer C."/>
            <person name="Schumann P."/>
            <person name="Evtushenko L.I."/>
            <person name="Kublanov I.V."/>
        </authorList>
    </citation>
    <scope>NUCLEOTIDE SEQUENCE</scope>
    <source>
        <strain evidence="2">DSM 106523</strain>
    </source>
</reference>
<dbReference type="GO" id="GO:0009313">
    <property type="term" value="P:oligosaccharide catabolic process"/>
    <property type="evidence" value="ECO:0007669"/>
    <property type="project" value="TreeGrafter"/>
</dbReference>
<evidence type="ECO:0000313" key="2">
    <source>
        <dbReference type="EMBL" id="QSB16764.1"/>
    </source>
</evidence>
<dbReference type="Pfam" id="PF01074">
    <property type="entry name" value="Glyco_hydro_38N"/>
    <property type="match status" value="1"/>
</dbReference>
<dbReference type="KEGG" id="nhy:JQS43_11055"/>
<feature type="domain" description="Glycoside hydrolase family 38 N-terminal" evidence="1">
    <location>
        <begin position="12"/>
        <end position="176"/>
    </location>
</feature>
<dbReference type="PANTHER" id="PTHR46017:SF1">
    <property type="entry name" value="ALPHA-MANNOSIDASE 2C1"/>
    <property type="match status" value="1"/>
</dbReference>
<dbReference type="Gene3D" id="3.20.110.10">
    <property type="entry name" value="Glycoside hydrolase 38, N terminal domain"/>
    <property type="match status" value="1"/>
</dbReference>
<protein>
    <recommendedName>
        <fullName evidence="1">Glycoside hydrolase family 38 N-terminal domain-containing protein</fullName>
    </recommendedName>
</protein>
<accession>A0A895YFX1</accession>